<proteinExistence type="predicted"/>
<sequence length="419" mass="46054">MDTAAALDSCSHDSADLQVAIPDSPPHSTPACDPLQCLTSLCHSLLRSGSLNLPPHFCQGLLQHQSPNLAEQGKEALGGGFAADGTEDTIVEGLPVHPLYVHLALALHRWICERRFPRNLAPIAGINEDEFWKSMLDAWTETVVTQGSALIELWQGIAIQLDVQEPYSSLLKDGFKTVEGRCATDSYRSLRGGDLILVNESFLLQIKEVHWYPTFRSMIEVEGLLKVLPGVDSISEGVKVYRKFYTEAKEQAHGVLGVHVVRPAQKDPVDLLAGILNALGMDGVRALLGLRTTIGTVKEALPPPKSLLVDSFSALQNPDVAGCRITVGARALAKHVPRSLDGWWGSITGTEAEKNKLAESTLHRLMMHTVWMNIHLAPIPLFEIRVADGYGARWLADGSQFRGFLEPPMEEGYMKKWRH</sequence>
<dbReference type="PANTHER" id="PTHR34204:SF2">
    <property type="entry name" value="RNA-BINDING ASCH DOMAIN PROTEIN"/>
    <property type="match status" value="1"/>
</dbReference>
<dbReference type="PANTHER" id="PTHR34204">
    <property type="entry name" value="RNA-BINDING ASCH DOMAIN PROTEIN"/>
    <property type="match status" value="1"/>
</dbReference>
<dbReference type="Proteomes" id="UP000822688">
    <property type="component" value="Chromosome 1"/>
</dbReference>
<dbReference type="InterPro" id="IPR015947">
    <property type="entry name" value="PUA-like_sf"/>
</dbReference>
<dbReference type="AlphaFoldDB" id="A0A8T0J357"/>
<organism evidence="2 3">
    <name type="scientific">Ceratodon purpureus</name>
    <name type="common">Fire moss</name>
    <name type="synonym">Dicranum purpureum</name>
    <dbReference type="NCBI Taxonomy" id="3225"/>
    <lineage>
        <taxon>Eukaryota</taxon>
        <taxon>Viridiplantae</taxon>
        <taxon>Streptophyta</taxon>
        <taxon>Embryophyta</taxon>
        <taxon>Bryophyta</taxon>
        <taxon>Bryophytina</taxon>
        <taxon>Bryopsida</taxon>
        <taxon>Dicranidae</taxon>
        <taxon>Pseudoditrichales</taxon>
        <taxon>Ditrichaceae</taxon>
        <taxon>Ceratodon</taxon>
    </lineage>
</organism>
<name>A0A8T0J357_CERPU</name>
<dbReference type="Pfam" id="PF04266">
    <property type="entry name" value="ASCH"/>
    <property type="match status" value="1"/>
</dbReference>
<evidence type="ECO:0000259" key="1">
    <source>
        <dbReference type="Pfam" id="PF04266"/>
    </source>
</evidence>
<accession>A0A8T0J357</accession>
<gene>
    <name evidence="2" type="ORF">KC19_1G011900</name>
</gene>
<comment type="caution">
    <text evidence="2">The sequence shown here is derived from an EMBL/GenBank/DDBJ whole genome shotgun (WGS) entry which is preliminary data.</text>
</comment>
<reference evidence="2" key="1">
    <citation type="submission" date="2020-06" db="EMBL/GenBank/DDBJ databases">
        <title>WGS assembly of Ceratodon purpureus strain R40.</title>
        <authorList>
            <person name="Carey S.B."/>
            <person name="Jenkins J."/>
            <person name="Shu S."/>
            <person name="Lovell J.T."/>
            <person name="Sreedasyam A."/>
            <person name="Maumus F."/>
            <person name="Tiley G.P."/>
            <person name="Fernandez-Pozo N."/>
            <person name="Barry K."/>
            <person name="Chen C."/>
            <person name="Wang M."/>
            <person name="Lipzen A."/>
            <person name="Daum C."/>
            <person name="Saski C.A."/>
            <person name="Payton A.C."/>
            <person name="Mcbreen J.C."/>
            <person name="Conrad R.E."/>
            <person name="Kollar L.M."/>
            <person name="Olsson S."/>
            <person name="Huttunen S."/>
            <person name="Landis J.B."/>
            <person name="Wickett N.J."/>
            <person name="Johnson M.G."/>
            <person name="Rensing S.A."/>
            <person name="Grimwood J."/>
            <person name="Schmutz J."/>
            <person name="Mcdaniel S.F."/>
        </authorList>
    </citation>
    <scope>NUCLEOTIDE SEQUENCE</scope>
    <source>
        <strain evidence="2">R40</strain>
    </source>
</reference>
<feature type="domain" description="ASCH" evidence="1">
    <location>
        <begin position="163"/>
        <end position="256"/>
    </location>
</feature>
<dbReference type="InterPro" id="IPR007374">
    <property type="entry name" value="ASCH_domain"/>
</dbReference>
<keyword evidence="3" id="KW-1185">Reference proteome</keyword>
<evidence type="ECO:0000313" key="3">
    <source>
        <dbReference type="Proteomes" id="UP000822688"/>
    </source>
</evidence>
<dbReference type="Gene3D" id="2.30.130.30">
    <property type="entry name" value="Hypothetical protein"/>
    <property type="match status" value="1"/>
</dbReference>
<dbReference type="SUPFAM" id="SSF88697">
    <property type="entry name" value="PUA domain-like"/>
    <property type="match status" value="1"/>
</dbReference>
<evidence type="ECO:0000313" key="2">
    <source>
        <dbReference type="EMBL" id="KAG0589311.1"/>
    </source>
</evidence>
<protein>
    <recommendedName>
        <fullName evidence="1">ASCH domain-containing protein</fullName>
    </recommendedName>
</protein>
<dbReference type="EMBL" id="CM026421">
    <property type="protein sequence ID" value="KAG0589311.1"/>
    <property type="molecule type" value="Genomic_DNA"/>
</dbReference>